<evidence type="ECO:0000256" key="5">
    <source>
        <dbReference type="ARBA" id="ARBA00022737"/>
    </source>
</evidence>
<proteinExistence type="inferred from homology"/>
<feature type="domain" description="ABC transporter" evidence="11">
    <location>
        <begin position="14"/>
        <end position="249"/>
    </location>
</feature>
<feature type="domain" description="ABC transporter" evidence="11">
    <location>
        <begin position="259"/>
        <end position="506"/>
    </location>
</feature>
<comment type="function">
    <text evidence="10">Part of an ABC transporter complex involved in carbohydrate import. Could be involved in ribose, galactose and/or methyl galactoside import. Responsible for energy coupling to the transport system.</text>
</comment>
<dbReference type="EMBL" id="CP120942">
    <property type="protein sequence ID" value="WFF98216.1"/>
    <property type="molecule type" value="Genomic_DNA"/>
</dbReference>
<name>A0AAE9TDW3_AERCA</name>
<dbReference type="GO" id="GO:0015749">
    <property type="term" value="P:monosaccharide transmembrane transport"/>
    <property type="evidence" value="ECO:0007669"/>
    <property type="project" value="UniProtKB-ARBA"/>
</dbReference>
<dbReference type="AlphaFoldDB" id="A0AAE9TDW3"/>
<dbReference type="PROSITE" id="PS50893">
    <property type="entry name" value="ABC_TRANSPORTER_2"/>
    <property type="match status" value="2"/>
</dbReference>
<evidence type="ECO:0000313" key="13">
    <source>
        <dbReference type="EMBL" id="WFF98216.1"/>
    </source>
</evidence>
<evidence type="ECO:0000256" key="1">
    <source>
        <dbReference type="ARBA" id="ARBA00004202"/>
    </source>
</evidence>
<evidence type="ECO:0000256" key="3">
    <source>
        <dbReference type="ARBA" id="ARBA00022475"/>
    </source>
</evidence>
<keyword evidence="5" id="KW-0677">Repeat</keyword>
<dbReference type="InterPro" id="IPR003593">
    <property type="entry name" value="AAA+_ATPase"/>
</dbReference>
<sequence>MADMTTRQQSEWLLEMIDVSKSFPGVKALDNVNLRVRPHSVHALMGENGAGKSTLLKCLFGIYEKDQGKIFFKGQEINFTSSKEALENGVSMVHQELNLVLQRTVMDNMWLGRYPTKGLFVDHGKMYQDTKHIFEELDIDIDPRVKVGTLSVSQMQMIEIAKAFSYDAKIVIMDEPTSSLTEKEVNHLFKIINKLKEKGCGIVYISHKMEEIFQLCDEITILRDGQWVATQPLQGMTMDQIIGMMVGRELTQRFPEKTNQPKEVILEVEHLTAKNQPSIKDVTFNLHKGEILGIAGLVGAKRTDIVETLFGIRDRSEGTIKLHGKEVANHNAHEAIQNGFALVTEERRSTGIYSRLDIAFNSLIANMDNYKGSMGLLSDNKMKSDTQWVIDSMRVKTPTQQTQIGSLSGGNQQKVIIGRWLLTQPEILMLDEPTRGIDVGAKFEIYQLILELAKKDKGIVIISSEMPELLGITDRIMVMSNGRVAGIVNTKETDQSEILRLASLYL</sequence>
<evidence type="ECO:0000259" key="11">
    <source>
        <dbReference type="PROSITE" id="PS50893"/>
    </source>
</evidence>
<keyword evidence="4 10" id="KW-0762">Sugar transport</keyword>
<reference evidence="12" key="2">
    <citation type="submission" date="2023-04" db="EMBL/GenBank/DDBJ databases">
        <title>Whole Genome Sequence of Multi-drug resistant Aeromonas caviae as a gut pathogen in newborn.</title>
        <authorList>
            <person name="Jadhav S.V."/>
            <person name="Saroj S.D."/>
            <person name="Saha U.B."/>
            <person name="Sen S."/>
            <person name="Kher A."/>
        </authorList>
    </citation>
    <scope>NUCLEOTIDE SEQUENCE</scope>
    <source>
        <strain evidence="12">SVJ23</strain>
    </source>
</reference>
<dbReference type="SUPFAM" id="SSF52540">
    <property type="entry name" value="P-loop containing nucleoside triphosphate hydrolases"/>
    <property type="match status" value="2"/>
</dbReference>
<dbReference type="Gene3D" id="3.40.50.300">
    <property type="entry name" value="P-loop containing nucleotide triphosphate hydrolases"/>
    <property type="match status" value="2"/>
</dbReference>
<evidence type="ECO:0000313" key="12">
    <source>
        <dbReference type="EMBL" id="UZC87785.1"/>
    </source>
</evidence>
<evidence type="ECO:0000313" key="14">
    <source>
        <dbReference type="Proteomes" id="UP001163285"/>
    </source>
</evidence>
<evidence type="ECO:0000256" key="4">
    <source>
        <dbReference type="ARBA" id="ARBA00022597"/>
    </source>
</evidence>
<evidence type="ECO:0000256" key="7">
    <source>
        <dbReference type="ARBA" id="ARBA00022840"/>
    </source>
</evidence>
<keyword evidence="7 10" id="KW-0067">ATP-binding</keyword>
<dbReference type="NCBIfam" id="NF008215">
    <property type="entry name" value="PRK10982.1"/>
    <property type="match status" value="1"/>
</dbReference>
<dbReference type="GO" id="GO:0005886">
    <property type="term" value="C:plasma membrane"/>
    <property type="evidence" value="ECO:0007669"/>
    <property type="project" value="UniProtKB-SubCell"/>
</dbReference>
<dbReference type="InterPro" id="IPR050107">
    <property type="entry name" value="ABC_carbohydrate_import_ATPase"/>
</dbReference>
<keyword evidence="10" id="KW-0997">Cell inner membrane</keyword>
<accession>A0AAE9TDW3</accession>
<dbReference type="InterPro" id="IPR027417">
    <property type="entry name" value="P-loop_NTPase"/>
</dbReference>
<evidence type="ECO:0000256" key="2">
    <source>
        <dbReference type="ARBA" id="ARBA00022448"/>
    </source>
</evidence>
<evidence type="ECO:0000256" key="8">
    <source>
        <dbReference type="ARBA" id="ARBA00022967"/>
    </source>
</evidence>
<dbReference type="GO" id="GO:0005524">
    <property type="term" value="F:ATP binding"/>
    <property type="evidence" value="ECO:0007669"/>
    <property type="project" value="UniProtKB-UniRule"/>
</dbReference>
<dbReference type="Proteomes" id="UP001218423">
    <property type="component" value="Chromosome"/>
</dbReference>
<dbReference type="SMART" id="SM00382">
    <property type="entry name" value="AAA"/>
    <property type="match status" value="2"/>
</dbReference>
<evidence type="ECO:0000256" key="10">
    <source>
        <dbReference type="RuleBase" id="RU367029"/>
    </source>
</evidence>
<keyword evidence="6 10" id="KW-0547">Nucleotide-binding</keyword>
<keyword evidence="9 10" id="KW-0472">Membrane</keyword>
<evidence type="ECO:0000256" key="9">
    <source>
        <dbReference type="ARBA" id="ARBA00023136"/>
    </source>
</evidence>
<evidence type="ECO:0000256" key="6">
    <source>
        <dbReference type="ARBA" id="ARBA00022741"/>
    </source>
</evidence>
<dbReference type="FunFam" id="3.40.50.300:FF:000126">
    <property type="entry name" value="Galactose/methyl galactoside import ATP-binding protein MglA"/>
    <property type="match status" value="1"/>
</dbReference>
<protein>
    <recommendedName>
        <fullName evidence="10">Ribose/galactose/methyl galactoside import ATP-binding protein</fullName>
        <ecNumber evidence="10">7.5.2.11</ecNumber>
    </recommendedName>
</protein>
<dbReference type="CDD" id="cd03215">
    <property type="entry name" value="ABC_Carb_Monos_II"/>
    <property type="match status" value="1"/>
</dbReference>
<reference evidence="13" key="1">
    <citation type="submission" date="2023-03" db="EMBL/GenBank/DDBJ databases">
        <title>Aeromonas caviae strain AC1520.</title>
        <authorList>
            <person name="Xie T."/>
            <person name="Zhang Q."/>
            <person name="Deng J."/>
            <person name="Li X."/>
        </authorList>
    </citation>
    <scope>NUCLEOTIDE SEQUENCE</scope>
    <source>
        <strain evidence="13">AC1520</strain>
    </source>
</reference>
<comment type="catalytic activity">
    <reaction evidence="10">
        <text>D-galactose(out) + ATP + H2O = D-galactose(in) + ADP + phosphate + H(+)</text>
        <dbReference type="Rhea" id="RHEA:60156"/>
        <dbReference type="ChEBI" id="CHEBI:4139"/>
        <dbReference type="ChEBI" id="CHEBI:15377"/>
        <dbReference type="ChEBI" id="CHEBI:15378"/>
        <dbReference type="ChEBI" id="CHEBI:30616"/>
        <dbReference type="ChEBI" id="CHEBI:43474"/>
        <dbReference type="ChEBI" id="CHEBI:456216"/>
        <dbReference type="EC" id="7.5.2.11"/>
    </reaction>
</comment>
<dbReference type="InterPro" id="IPR003439">
    <property type="entry name" value="ABC_transporter-like_ATP-bd"/>
</dbReference>
<dbReference type="FunFam" id="3.40.50.300:FF:000127">
    <property type="entry name" value="Ribose import ATP-binding protein RbsA"/>
    <property type="match status" value="1"/>
</dbReference>
<organism evidence="12 14">
    <name type="scientific">Aeromonas caviae</name>
    <name type="common">Aeromonas punctata</name>
    <dbReference type="NCBI Taxonomy" id="648"/>
    <lineage>
        <taxon>Bacteria</taxon>
        <taxon>Pseudomonadati</taxon>
        <taxon>Pseudomonadota</taxon>
        <taxon>Gammaproteobacteria</taxon>
        <taxon>Aeromonadales</taxon>
        <taxon>Aeromonadaceae</taxon>
        <taxon>Aeromonas</taxon>
    </lineage>
</organism>
<dbReference type="PROSITE" id="PS00211">
    <property type="entry name" value="ABC_TRANSPORTER_1"/>
    <property type="match status" value="1"/>
</dbReference>
<dbReference type="Proteomes" id="UP001163285">
    <property type="component" value="Chromosome"/>
</dbReference>
<gene>
    <name evidence="12" type="primary">mglA</name>
    <name evidence="12" type="ORF">OJY61_07705</name>
    <name evidence="13" type="ORF">P5S46_00930</name>
</gene>
<dbReference type="InterPro" id="IPR017871">
    <property type="entry name" value="ABC_transporter-like_CS"/>
</dbReference>
<dbReference type="Pfam" id="PF00005">
    <property type="entry name" value="ABC_tran"/>
    <property type="match status" value="2"/>
</dbReference>
<comment type="subcellular location">
    <subcellularLocation>
        <location evidence="10">Cell inner membrane</location>
        <topology evidence="10">Peripheral membrane protein</topology>
    </subcellularLocation>
    <subcellularLocation>
        <location evidence="1">Cell membrane</location>
        <topology evidence="1">Peripheral membrane protein</topology>
    </subcellularLocation>
</comment>
<dbReference type="PANTHER" id="PTHR43790:SF7">
    <property type="entry name" value="GALACTOSE_METHYL GALACTOSIDE IMPORT ATP-BINDING PROTEIN MGLA"/>
    <property type="match status" value="1"/>
</dbReference>
<dbReference type="EMBL" id="CP110176">
    <property type="protein sequence ID" value="UZC87785.1"/>
    <property type="molecule type" value="Genomic_DNA"/>
</dbReference>
<dbReference type="EC" id="7.5.2.11" evidence="10"/>
<comment type="similarity">
    <text evidence="10">Belongs to the ABC transporter superfamily.</text>
</comment>
<dbReference type="GO" id="GO:0043211">
    <property type="term" value="F:ABC-type carbohydrate transporter activity"/>
    <property type="evidence" value="ECO:0007669"/>
    <property type="project" value="UniProtKB-UniRule"/>
</dbReference>
<keyword evidence="3" id="KW-1003">Cell membrane</keyword>
<dbReference type="GO" id="GO:0016887">
    <property type="term" value="F:ATP hydrolysis activity"/>
    <property type="evidence" value="ECO:0007669"/>
    <property type="project" value="InterPro"/>
</dbReference>
<dbReference type="CDD" id="cd03216">
    <property type="entry name" value="ABC_Carb_Monos_I"/>
    <property type="match status" value="1"/>
</dbReference>
<keyword evidence="2 10" id="KW-0813">Transport</keyword>
<dbReference type="RefSeq" id="WP_043153953.1">
    <property type="nucleotide sequence ID" value="NZ_AP019195.1"/>
</dbReference>
<dbReference type="PANTHER" id="PTHR43790">
    <property type="entry name" value="CARBOHYDRATE TRANSPORT ATP-BINDING PROTEIN MG119-RELATED"/>
    <property type="match status" value="1"/>
</dbReference>
<keyword evidence="8 10" id="KW-1278">Translocase</keyword>